<name>A0A2K2HCD2_9BACT</name>
<dbReference type="Gene3D" id="3.40.50.300">
    <property type="entry name" value="P-loop containing nucleotide triphosphate hydrolases"/>
    <property type="match status" value="1"/>
</dbReference>
<dbReference type="InterPro" id="IPR027417">
    <property type="entry name" value="P-loop_NTPase"/>
</dbReference>
<accession>A0A2K2HCD2</accession>
<dbReference type="EMBL" id="PPFX01000007">
    <property type="protein sequence ID" value="PNU20930.1"/>
    <property type="molecule type" value="Genomic_DNA"/>
</dbReference>
<dbReference type="InterPro" id="IPR014556">
    <property type="entry name" value="UCP029407"/>
</dbReference>
<dbReference type="RefSeq" id="WP_103114670.1">
    <property type="nucleotide sequence ID" value="NZ_PPFX01000007.1"/>
</dbReference>
<dbReference type="PIRSF" id="PIRSF029407">
    <property type="entry name" value="UCP029407"/>
    <property type="match status" value="1"/>
</dbReference>
<gene>
    <name evidence="1" type="ORF">C2E25_04905</name>
</gene>
<dbReference type="Proteomes" id="UP000236340">
    <property type="component" value="Unassembled WGS sequence"/>
</dbReference>
<evidence type="ECO:0000313" key="2">
    <source>
        <dbReference type="Proteomes" id="UP000236340"/>
    </source>
</evidence>
<evidence type="ECO:0000313" key="1">
    <source>
        <dbReference type="EMBL" id="PNU20930.1"/>
    </source>
</evidence>
<dbReference type="AlphaFoldDB" id="A0A2K2HCD2"/>
<evidence type="ECO:0008006" key="3">
    <source>
        <dbReference type="Google" id="ProtNLM"/>
    </source>
</evidence>
<organism evidence="1 2">
    <name type="scientific">Geothermobacter hydrogeniphilus</name>
    <dbReference type="NCBI Taxonomy" id="1969733"/>
    <lineage>
        <taxon>Bacteria</taxon>
        <taxon>Pseudomonadati</taxon>
        <taxon>Thermodesulfobacteriota</taxon>
        <taxon>Desulfuromonadia</taxon>
        <taxon>Desulfuromonadales</taxon>
        <taxon>Geothermobacteraceae</taxon>
        <taxon>Geothermobacter</taxon>
    </lineage>
</organism>
<reference evidence="1 2" key="1">
    <citation type="journal article" date="2018" name="Genome Announc.">
        <title>Genome Sequence of Geothermobacter sp. HR-1 Iron Reducer from the Loihi Seamount.</title>
        <authorList>
            <person name="Smith H."/>
            <person name="Abuyen K."/>
            <person name="Tremblay J."/>
            <person name="Savalia P."/>
            <person name="Perez-Rodriguez I."/>
            <person name="Emerson D."/>
            <person name="Tully B."/>
            <person name="Amend J."/>
        </authorList>
    </citation>
    <scope>NUCLEOTIDE SEQUENCE [LARGE SCALE GENOMIC DNA]</scope>
    <source>
        <strain evidence="1 2">HR-1</strain>
    </source>
</reference>
<proteinExistence type="predicted"/>
<dbReference type="SUPFAM" id="SSF52540">
    <property type="entry name" value="P-loop containing nucleoside triphosphate hydrolases"/>
    <property type="match status" value="1"/>
</dbReference>
<sequence length="253" mass="29743">MDKQLVLVLGMHRSGTSLAAGILCKCGIDFGDNLMPATDDNPKGYFEDLDFVDINDTILRKYKSSWYDHRPIKFNFFRFIRYYKYLSLIRTKLDEKFSGKTIIGVKDPRISRLLPVWEKFSEPYDKKYIVVFRSPFEVAESLRKRDGFSLEKSIKIWIAYNNSIVDFVDSNDGIFFSYKKIISNTEMFVDRVLKNLNIDMNVSTIDDFGFVDKGLYRNKIEDNFDDIKDSELKKNCFDMYQRLISLEEKTNIS</sequence>
<protein>
    <recommendedName>
        <fullName evidence="3">Sulfotransferase family protein</fullName>
    </recommendedName>
</protein>
<dbReference type="OrthoDB" id="9816424at2"/>
<comment type="caution">
    <text evidence="1">The sequence shown here is derived from an EMBL/GenBank/DDBJ whole genome shotgun (WGS) entry which is preliminary data.</text>
</comment>